<evidence type="ECO:0000313" key="8">
    <source>
        <dbReference type="Proteomes" id="UP000529417"/>
    </source>
</evidence>
<feature type="active site" evidence="4">
    <location>
        <position position="175"/>
    </location>
</feature>
<dbReference type="InterPro" id="IPR000673">
    <property type="entry name" value="Sig_transdc_resp-reg_Me-estase"/>
</dbReference>
<accession>A0A7Z0I0P9</accession>
<dbReference type="EMBL" id="JACBXS010000024">
    <property type="protein sequence ID" value="NYS25720.1"/>
    <property type="molecule type" value="Genomic_DNA"/>
</dbReference>
<feature type="active site" evidence="4">
    <location>
        <position position="149"/>
    </location>
</feature>
<reference evidence="7 8" key="1">
    <citation type="journal article" date="2000" name="Arch. Microbiol.">
        <title>Rhodobaca bogoriensis gen. nov. and sp. nov., an alkaliphilic purple nonsulfur bacterium from African Rift Valley soda lakes.</title>
        <authorList>
            <person name="Milford A.D."/>
            <person name="Achenbach L.A."/>
            <person name="Jung D.O."/>
            <person name="Madigan M.T."/>
        </authorList>
    </citation>
    <scope>NUCLEOTIDE SEQUENCE [LARGE SCALE GENOMIC DNA]</scope>
    <source>
        <strain evidence="7 8">2376</strain>
    </source>
</reference>
<comment type="caution">
    <text evidence="7">The sequence shown here is derived from an EMBL/GenBank/DDBJ whole genome shotgun (WGS) entry which is preliminary data.</text>
</comment>
<dbReference type="Pfam" id="PF01339">
    <property type="entry name" value="CheB_methylest"/>
    <property type="match status" value="1"/>
</dbReference>
<keyword evidence="4" id="KW-0145">Chemotaxis</keyword>
<comment type="catalytic activity">
    <reaction evidence="3">
        <text>[protein]-L-glutamate 5-O-methyl ester + H2O = L-glutamyl-[protein] + methanol + H(+)</text>
        <dbReference type="Rhea" id="RHEA:23236"/>
        <dbReference type="Rhea" id="RHEA-COMP:10208"/>
        <dbReference type="Rhea" id="RHEA-COMP:10311"/>
        <dbReference type="ChEBI" id="CHEBI:15377"/>
        <dbReference type="ChEBI" id="CHEBI:15378"/>
        <dbReference type="ChEBI" id="CHEBI:17790"/>
        <dbReference type="ChEBI" id="CHEBI:29973"/>
        <dbReference type="ChEBI" id="CHEBI:82795"/>
        <dbReference type="EC" id="3.1.1.61"/>
    </reaction>
</comment>
<dbReference type="GO" id="GO:0006935">
    <property type="term" value="P:chemotaxis"/>
    <property type="evidence" value="ECO:0007669"/>
    <property type="project" value="UniProtKB-UniRule"/>
</dbReference>
<dbReference type="RefSeq" id="WP_179906519.1">
    <property type="nucleotide sequence ID" value="NZ_JACBXS010000024.1"/>
</dbReference>
<proteinExistence type="predicted"/>
<evidence type="ECO:0000256" key="2">
    <source>
        <dbReference type="ARBA" id="ARBA00039140"/>
    </source>
</evidence>
<protein>
    <recommendedName>
        <fullName evidence="2">protein-glutamate methylesterase</fullName>
        <ecNumber evidence="2">3.1.1.61</ecNumber>
    </recommendedName>
</protein>
<feature type="active site" evidence="4">
    <location>
        <position position="272"/>
    </location>
</feature>
<evidence type="ECO:0000259" key="6">
    <source>
        <dbReference type="PROSITE" id="PS50122"/>
    </source>
</evidence>
<keyword evidence="1 4" id="KW-0378">Hydrolase</keyword>
<dbReference type="Proteomes" id="UP000529417">
    <property type="component" value="Unassembled WGS sequence"/>
</dbReference>
<evidence type="ECO:0000256" key="5">
    <source>
        <dbReference type="SAM" id="MobiDB-lite"/>
    </source>
</evidence>
<keyword evidence="8" id="KW-1185">Reference proteome</keyword>
<dbReference type="Gene3D" id="3.40.50.180">
    <property type="entry name" value="Methylesterase CheB, C-terminal domain"/>
    <property type="match status" value="1"/>
</dbReference>
<dbReference type="AlphaFoldDB" id="A0A7Z0I0P9"/>
<gene>
    <name evidence="7" type="ORF">HUK65_12025</name>
</gene>
<dbReference type="GO" id="GO:0000156">
    <property type="term" value="F:phosphorelay response regulator activity"/>
    <property type="evidence" value="ECO:0007669"/>
    <property type="project" value="InterPro"/>
</dbReference>
<dbReference type="InterPro" id="IPR035909">
    <property type="entry name" value="CheB_C"/>
</dbReference>
<dbReference type="EC" id="3.1.1.61" evidence="2"/>
<evidence type="ECO:0000256" key="4">
    <source>
        <dbReference type="PROSITE-ProRule" id="PRU00050"/>
    </source>
</evidence>
<feature type="compositionally biased region" description="Low complexity" evidence="5">
    <location>
        <begin position="111"/>
        <end position="120"/>
    </location>
</feature>
<organism evidence="7 8">
    <name type="scientific">Rhabdonatronobacter sediminivivens</name>
    <dbReference type="NCBI Taxonomy" id="2743469"/>
    <lineage>
        <taxon>Bacteria</taxon>
        <taxon>Pseudomonadati</taxon>
        <taxon>Pseudomonadota</taxon>
        <taxon>Alphaproteobacteria</taxon>
        <taxon>Rhodobacterales</taxon>
        <taxon>Paracoccaceae</taxon>
        <taxon>Rhabdonatronobacter</taxon>
    </lineage>
</organism>
<dbReference type="PROSITE" id="PS50122">
    <property type="entry name" value="CHEB"/>
    <property type="match status" value="1"/>
</dbReference>
<dbReference type="GO" id="GO:0008984">
    <property type="term" value="F:protein-glutamate methylesterase activity"/>
    <property type="evidence" value="ECO:0007669"/>
    <property type="project" value="UniProtKB-EC"/>
</dbReference>
<feature type="domain" description="CheB-type methylesterase" evidence="6">
    <location>
        <begin position="137"/>
        <end position="330"/>
    </location>
</feature>
<dbReference type="GO" id="GO:0005737">
    <property type="term" value="C:cytoplasm"/>
    <property type="evidence" value="ECO:0007669"/>
    <property type="project" value="InterPro"/>
</dbReference>
<dbReference type="CDD" id="cd16432">
    <property type="entry name" value="CheB_Rec"/>
    <property type="match status" value="1"/>
</dbReference>
<sequence>MRNSGPWTLLVADPNSLRREKILQAYADRPDIRAVGAASIGEAYRQTEALLPKRVSLASEFAQMREFPGLDSLFKMIGAEVVIHGNALSGVMPMAVPPARARANARRTALHHAGAANPEHAPGPAPAGPAIGLQGDPGHGPDIIGIGASTGGIVAIEHVLAGFPADCPPTLIVQHIRPGFAEGVVRRLDRMVAPRVVAATDGADLRRGYVYFATEPGRHLSVIQRAGLRARLSDEPEVCGHRPAVDVLFTSLAKVTGRFRIAAALLTGMGTDGADGMALLRQGDAFTIAQDKATSIIWGMPQAAIQAGGAAAVLPLDRIAAALLRCKAPAARTESGQ</sequence>
<evidence type="ECO:0000313" key="7">
    <source>
        <dbReference type="EMBL" id="NYS25720.1"/>
    </source>
</evidence>
<feature type="region of interest" description="Disordered" evidence="5">
    <location>
        <begin position="104"/>
        <end position="130"/>
    </location>
</feature>
<evidence type="ECO:0000256" key="3">
    <source>
        <dbReference type="ARBA" id="ARBA00048267"/>
    </source>
</evidence>
<name>A0A7Z0I0P9_9RHOB</name>
<evidence type="ECO:0000256" key="1">
    <source>
        <dbReference type="ARBA" id="ARBA00022801"/>
    </source>
</evidence>
<dbReference type="PANTHER" id="PTHR42872">
    <property type="entry name" value="PROTEIN-GLUTAMATE METHYLESTERASE/PROTEIN-GLUTAMINE GLUTAMINASE"/>
    <property type="match status" value="1"/>
</dbReference>
<dbReference type="PANTHER" id="PTHR42872:SF6">
    <property type="entry name" value="PROTEIN-GLUTAMATE METHYLESTERASE_PROTEIN-GLUTAMINE GLUTAMINASE"/>
    <property type="match status" value="1"/>
</dbReference>
<dbReference type="SUPFAM" id="SSF52738">
    <property type="entry name" value="Methylesterase CheB, C-terminal domain"/>
    <property type="match status" value="1"/>
</dbReference>